<protein>
    <submittedName>
        <fullName evidence="1">Uncharacterized protein</fullName>
    </submittedName>
</protein>
<name>C4ZHI8_AGARV</name>
<accession>C4ZHI8</accession>
<dbReference type="HOGENOM" id="CLU_3216418_0_0_9"/>
<dbReference type="PaxDb" id="515619-EUBREC_1240"/>
<dbReference type="Proteomes" id="UP000001477">
    <property type="component" value="Chromosome"/>
</dbReference>
<proteinExistence type="predicted"/>
<reference evidence="1 2" key="1">
    <citation type="journal article" date="2009" name="Proc. Natl. Acad. Sci. U.S.A.">
        <title>Characterizing a model human gut microbiota composed of members of its two dominant bacterial phyla.</title>
        <authorList>
            <person name="Mahowald M.A."/>
            <person name="Rey F.E."/>
            <person name="Seedorf H."/>
            <person name="Turnbaugh P.J."/>
            <person name="Fulton R.S."/>
            <person name="Wollam A."/>
            <person name="Shah N."/>
            <person name="Wang C."/>
            <person name="Magrini V."/>
            <person name="Wilson R.K."/>
            <person name="Cantarel B.L."/>
            <person name="Coutinho P.M."/>
            <person name="Henrissat B."/>
            <person name="Crock L.W."/>
            <person name="Russell A."/>
            <person name="Verberkmoes N.C."/>
            <person name="Hettich R.L."/>
            <person name="Gordon J.I."/>
        </authorList>
    </citation>
    <scope>NUCLEOTIDE SEQUENCE [LARGE SCALE GENOMIC DNA]</scope>
    <source>
        <strain evidence="2">ATCC 33656 / DSM 3377 / JCM 17463 / KCTC 5835 / LMG 30912 / VPI 0990</strain>
    </source>
</reference>
<gene>
    <name evidence="1" type="ordered locus">EUBREC_1240</name>
</gene>
<dbReference type="EMBL" id="CP001107">
    <property type="protein sequence ID" value="ACR75000.1"/>
    <property type="molecule type" value="Genomic_DNA"/>
</dbReference>
<sequence length="44" mass="5204">MFFHEAASFPIYFTNPIILLQYFQSLLYYSNLIFSIKCDSQTTS</sequence>
<dbReference type="STRING" id="515619.EUBREC_1240"/>
<organism evidence="1 2">
    <name type="scientific">Agathobacter rectalis (strain ATCC 33656 / DSM 3377 / JCM 17463 / KCTC 5835 / VPI 0990)</name>
    <name type="common">Eubacterium rectale</name>
    <dbReference type="NCBI Taxonomy" id="515619"/>
    <lineage>
        <taxon>Bacteria</taxon>
        <taxon>Bacillati</taxon>
        <taxon>Bacillota</taxon>
        <taxon>Clostridia</taxon>
        <taxon>Lachnospirales</taxon>
        <taxon>Lachnospiraceae</taxon>
        <taxon>Agathobacter</taxon>
    </lineage>
</organism>
<evidence type="ECO:0000313" key="1">
    <source>
        <dbReference type="EMBL" id="ACR75000.1"/>
    </source>
</evidence>
<dbReference type="KEGG" id="ere:EUBREC_1240"/>
<dbReference type="AlphaFoldDB" id="C4ZHI8"/>
<evidence type="ECO:0000313" key="2">
    <source>
        <dbReference type="Proteomes" id="UP000001477"/>
    </source>
</evidence>